<dbReference type="PANTHER" id="PTHR12801">
    <property type="entry name" value="RNA EXONUCLEASE REXO1 / RECO3 FAMILY MEMBER-RELATED"/>
    <property type="match status" value="1"/>
</dbReference>
<accession>A0A9P6B7P5</accession>
<dbReference type="GO" id="GO:0005634">
    <property type="term" value="C:nucleus"/>
    <property type="evidence" value="ECO:0007669"/>
    <property type="project" value="TreeGrafter"/>
</dbReference>
<reference evidence="4" key="1">
    <citation type="journal article" date="2020" name="Nat. Commun.">
        <title>Large-scale genome sequencing of mycorrhizal fungi provides insights into the early evolution of symbiotic traits.</title>
        <authorList>
            <person name="Miyauchi S."/>
            <person name="Kiss E."/>
            <person name="Kuo A."/>
            <person name="Drula E."/>
            <person name="Kohler A."/>
            <person name="Sanchez-Garcia M."/>
            <person name="Morin E."/>
            <person name="Andreopoulos B."/>
            <person name="Barry K.W."/>
            <person name="Bonito G."/>
            <person name="Buee M."/>
            <person name="Carver A."/>
            <person name="Chen C."/>
            <person name="Cichocki N."/>
            <person name="Clum A."/>
            <person name="Culley D."/>
            <person name="Crous P.W."/>
            <person name="Fauchery L."/>
            <person name="Girlanda M."/>
            <person name="Hayes R.D."/>
            <person name="Keri Z."/>
            <person name="LaButti K."/>
            <person name="Lipzen A."/>
            <person name="Lombard V."/>
            <person name="Magnuson J."/>
            <person name="Maillard F."/>
            <person name="Murat C."/>
            <person name="Nolan M."/>
            <person name="Ohm R.A."/>
            <person name="Pangilinan J."/>
            <person name="Pereira M.F."/>
            <person name="Perotto S."/>
            <person name="Peter M."/>
            <person name="Pfister S."/>
            <person name="Riley R."/>
            <person name="Sitrit Y."/>
            <person name="Stielow J.B."/>
            <person name="Szollosi G."/>
            <person name="Zifcakova L."/>
            <person name="Stursova M."/>
            <person name="Spatafora J.W."/>
            <person name="Tedersoo L."/>
            <person name="Vaario L.M."/>
            <person name="Yamada A."/>
            <person name="Yan M."/>
            <person name="Wang P."/>
            <person name="Xu J."/>
            <person name="Bruns T."/>
            <person name="Baldrian P."/>
            <person name="Vilgalys R."/>
            <person name="Dunand C."/>
            <person name="Henrissat B."/>
            <person name="Grigoriev I.V."/>
            <person name="Hibbett D."/>
            <person name="Nagy L.G."/>
            <person name="Martin F.M."/>
        </authorList>
    </citation>
    <scope>NUCLEOTIDE SEQUENCE</scope>
    <source>
        <strain evidence="4">UP504</strain>
    </source>
</reference>
<keyword evidence="5" id="KW-1185">Reference proteome</keyword>
<dbReference type="EMBL" id="MU128920">
    <property type="protein sequence ID" value="KAF9519035.1"/>
    <property type="molecule type" value="Genomic_DNA"/>
</dbReference>
<dbReference type="InterPro" id="IPR036397">
    <property type="entry name" value="RNaseH_sf"/>
</dbReference>
<dbReference type="SUPFAM" id="SSF53098">
    <property type="entry name" value="Ribonuclease H-like"/>
    <property type="match status" value="1"/>
</dbReference>
<evidence type="ECO:0000313" key="4">
    <source>
        <dbReference type="EMBL" id="KAF9519035.1"/>
    </source>
</evidence>
<dbReference type="InterPro" id="IPR047021">
    <property type="entry name" value="REXO1/3/4-like"/>
</dbReference>
<evidence type="ECO:0000256" key="3">
    <source>
        <dbReference type="ARBA" id="ARBA00022839"/>
    </source>
</evidence>
<proteinExistence type="predicted"/>
<dbReference type="Proteomes" id="UP000886523">
    <property type="component" value="Unassembled WGS sequence"/>
</dbReference>
<dbReference type="GO" id="GO:0003676">
    <property type="term" value="F:nucleic acid binding"/>
    <property type="evidence" value="ECO:0007669"/>
    <property type="project" value="InterPro"/>
</dbReference>
<keyword evidence="3" id="KW-0269">Exonuclease</keyword>
<organism evidence="4 5">
    <name type="scientific">Hydnum rufescens UP504</name>
    <dbReference type="NCBI Taxonomy" id="1448309"/>
    <lineage>
        <taxon>Eukaryota</taxon>
        <taxon>Fungi</taxon>
        <taxon>Dikarya</taxon>
        <taxon>Basidiomycota</taxon>
        <taxon>Agaricomycotina</taxon>
        <taxon>Agaricomycetes</taxon>
        <taxon>Cantharellales</taxon>
        <taxon>Hydnaceae</taxon>
        <taxon>Hydnum</taxon>
    </lineage>
</organism>
<evidence type="ECO:0000313" key="5">
    <source>
        <dbReference type="Proteomes" id="UP000886523"/>
    </source>
</evidence>
<name>A0A9P6B7P5_9AGAM</name>
<feature type="non-terminal residue" evidence="4">
    <location>
        <position position="1"/>
    </location>
</feature>
<keyword evidence="1" id="KW-0540">Nuclease</keyword>
<dbReference type="GO" id="GO:0004527">
    <property type="term" value="F:exonuclease activity"/>
    <property type="evidence" value="ECO:0007669"/>
    <property type="project" value="UniProtKB-KW"/>
</dbReference>
<evidence type="ECO:0000256" key="2">
    <source>
        <dbReference type="ARBA" id="ARBA00022801"/>
    </source>
</evidence>
<dbReference type="Gene3D" id="3.30.420.10">
    <property type="entry name" value="Ribonuclease H-like superfamily/Ribonuclease H"/>
    <property type="match status" value="1"/>
</dbReference>
<dbReference type="PANTHER" id="PTHR12801:SF45">
    <property type="entry name" value="RNA EXONUCLEASE 4"/>
    <property type="match status" value="1"/>
</dbReference>
<comment type="caution">
    <text evidence="4">The sequence shown here is derived from an EMBL/GenBank/DDBJ whole genome shotgun (WGS) entry which is preliminary data.</text>
</comment>
<sequence>DYHGVVLVDLLSYPTAPVTDYHTEITGLRPEHFLPSDHVSDFDNIRMLCATHMSGRVIVGYELWYSLDALRLSHPTVMTRDLATYFPLMTTPRNEFLDFRRVIYQYMRRNVEDSRAAMDLFRSCERGWEALIEGSLWPSLLPPTTHSACYT</sequence>
<gene>
    <name evidence="4" type="ORF">BS47DRAFT_1288846</name>
</gene>
<evidence type="ECO:0008006" key="6">
    <source>
        <dbReference type="Google" id="ProtNLM"/>
    </source>
</evidence>
<dbReference type="OrthoDB" id="8191639at2759"/>
<dbReference type="InterPro" id="IPR012337">
    <property type="entry name" value="RNaseH-like_sf"/>
</dbReference>
<evidence type="ECO:0000256" key="1">
    <source>
        <dbReference type="ARBA" id="ARBA00022722"/>
    </source>
</evidence>
<protein>
    <recommendedName>
        <fullName evidence="6">Exonuclease domain-containing protein</fullName>
    </recommendedName>
</protein>
<dbReference type="AlphaFoldDB" id="A0A9P6B7P5"/>
<keyword evidence="2" id="KW-0378">Hydrolase</keyword>